<reference evidence="1 2" key="1">
    <citation type="journal article" date="2020" name="Microbiol. Resour. Announc.">
        <title>Draft Genome Sequence of a Cladosporium Species Isolated from the Mesophotic Ascidian Didemnum maculosum.</title>
        <authorList>
            <person name="Gioti A."/>
            <person name="Siaperas R."/>
            <person name="Nikolaivits E."/>
            <person name="Le Goff G."/>
            <person name="Ouazzani J."/>
            <person name="Kotoulas G."/>
            <person name="Topakas E."/>
        </authorList>
    </citation>
    <scope>NUCLEOTIDE SEQUENCE [LARGE SCALE GENOMIC DNA]</scope>
    <source>
        <strain evidence="1 2">TM138-S3</strain>
    </source>
</reference>
<gene>
    <name evidence="1" type="ORF">WHR41_04477</name>
</gene>
<accession>A0AB34KUD9</accession>
<dbReference type="Proteomes" id="UP000803884">
    <property type="component" value="Unassembled WGS sequence"/>
</dbReference>
<organism evidence="1 2">
    <name type="scientific">Cladosporium halotolerans</name>
    <dbReference type="NCBI Taxonomy" id="1052096"/>
    <lineage>
        <taxon>Eukaryota</taxon>
        <taxon>Fungi</taxon>
        <taxon>Dikarya</taxon>
        <taxon>Ascomycota</taxon>
        <taxon>Pezizomycotina</taxon>
        <taxon>Dothideomycetes</taxon>
        <taxon>Dothideomycetidae</taxon>
        <taxon>Cladosporiales</taxon>
        <taxon>Cladosporiaceae</taxon>
        <taxon>Cladosporium</taxon>
    </lineage>
</organism>
<dbReference type="GeneID" id="96005921"/>
<dbReference type="RefSeq" id="XP_069229879.1">
    <property type="nucleotide sequence ID" value="XM_069373083.1"/>
</dbReference>
<evidence type="ECO:0000313" key="2">
    <source>
        <dbReference type="Proteomes" id="UP000803884"/>
    </source>
</evidence>
<keyword evidence="2" id="KW-1185">Reference proteome</keyword>
<name>A0AB34KUD9_9PEZI</name>
<comment type="caution">
    <text evidence="1">The sequence shown here is derived from an EMBL/GenBank/DDBJ whole genome shotgun (WGS) entry which is preliminary data.</text>
</comment>
<proteinExistence type="predicted"/>
<dbReference type="EMBL" id="JAAQHG020000013">
    <property type="protein sequence ID" value="KAL1586774.1"/>
    <property type="molecule type" value="Genomic_DNA"/>
</dbReference>
<dbReference type="AlphaFoldDB" id="A0AB34KUD9"/>
<protein>
    <submittedName>
        <fullName evidence="1">Uncharacterized protein</fullName>
    </submittedName>
</protein>
<evidence type="ECO:0000313" key="1">
    <source>
        <dbReference type="EMBL" id="KAL1586774.1"/>
    </source>
</evidence>
<sequence>MPLGPAGTSMELALQVPELLERYDALDTASSTFLSEAEALLSDCQRLDHEYQNWYTDSLQPTTKTDIAPYSTKSIDSFPTFAALIRNRKLSNGFVFADSKLSSLYRQYWCCQYFLQSTIAQLREYLQTSPDEFPGQQLDQPRSTSDSHIDEVVFSLCRCIPGLAEPITGAHGHIAIFLPLRIALMHFRSRRLWEWVGWAEEVSAGVFYRGIRPPAIKDGDYPEAKALLEASE</sequence>